<reference evidence="2" key="1">
    <citation type="journal article" date="2022" name="Mol. Ecol. Resour.">
        <title>The genomes of chicory, endive, great burdock and yacon provide insights into Asteraceae palaeo-polyploidization history and plant inulin production.</title>
        <authorList>
            <person name="Fan W."/>
            <person name="Wang S."/>
            <person name="Wang H."/>
            <person name="Wang A."/>
            <person name="Jiang F."/>
            <person name="Liu H."/>
            <person name="Zhao H."/>
            <person name="Xu D."/>
            <person name="Zhang Y."/>
        </authorList>
    </citation>
    <scope>NUCLEOTIDE SEQUENCE [LARGE SCALE GENOMIC DNA]</scope>
    <source>
        <strain evidence="2">cv. Yunnan</strain>
    </source>
</reference>
<organism evidence="1 2">
    <name type="scientific">Smallanthus sonchifolius</name>
    <dbReference type="NCBI Taxonomy" id="185202"/>
    <lineage>
        <taxon>Eukaryota</taxon>
        <taxon>Viridiplantae</taxon>
        <taxon>Streptophyta</taxon>
        <taxon>Embryophyta</taxon>
        <taxon>Tracheophyta</taxon>
        <taxon>Spermatophyta</taxon>
        <taxon>Magnoliopsida</taxon>
        <taxon>eudicotyledons</taxon>
        <taxon>Gunneridae</taxon>
        <taxon>Pentapetalae</taxon>
        <taxon>asterids</taxon>
        <taxon>campanulids</taxon>
        <taxon>Asterales</taxon>
        <taxon>Asteraceae</taxon>
        <taxon>Asteroideae</taxon>
        <taxon>Heliantheae alliance</taxon>
        <taxon>Millerieae</taxon>
        <taxon>Smallanthus</taxon>
    </lineage>
</organism>
<accession>A0ACB9D493</accession>
<keyword evidence="2" id="KW-1185">Reference proteome</keyword>
<comment type="caution">
    <text evidence="1">The sequence shown here is derived from an EMBL/GenBank/DDBJ whole genome shotgun (WGS) entry which is preliminary data.</text>
</comment>
<evidence type="ECO:0000313" key="2">
    <source>
        <dbReference type="Proteomes" id="UP001056120"/>
    </source>
</evidence>
<proteinExistence type="predicted"/>
<reference evidence="1 2" key="2">
    <citation type="journal article" date="2022" name="Mol. Ecol. Resour.">
        <title>The genomes of chicory, endive, great burdock and yacon provide insights into Asteraceae paleo-polyploidization history and plant inulin production.</title>
        <authorList>
            <person name="Fan W."/>
            <person name="Wang S."/>
            <person name="Wang H."/>
            <person name="Wang A."/>
            <person name="Jiang F."/>
            <person name="Liu H."/>
            <person name="Zhao H."/>
            <person name="Xu D."/>
            <person name="Zhang Y."/>
        </authorList>
    </citation>
    <scope>NUCLEOTIDE SEQUENCE [LARGE SCALE GENOMIC DNA]</scope>
    <source>
        <strain evidence="2">cv. Yunnan</strain>
        <tissue evidence="1">Leaves</tissue>
    </source>
</reference>
<gene>
    <name evidence="1" type="ORF">L1987_58970</name>
</gene>
<dbReference type="Proteomes" id="UP001056120">
    <property type="component" value="Linkage Group LG20"/>
</dbReference>
<protein>
    <submittedName>
        <fullName evidence="1">Uncharacterized protein</fullName>
    </submittedName>
</protein>
<sequence>MAEQHHSEEALDQTSDDKLEEDVKLMAEKIAEFRDTLPDQLQNTLASILSAQRPVNFNHSDDGPGPSSSNPNPESGILVDEDLVHAEKRQRIKQKISSNASAMSAQLKRMKDCMSRIDKLDSFNNGIHPAFKRSKITSKDGFM</sequence>
<evidence type="ECO:0000313" key="1">
    <source>
        <dbReference type="EMBL" id="KAI3741298.1"/>
    </source>
</evidence>
<name>A0ACB9D493_9ASTR</name>
<dbReference type="EMBL" id="CM042037">
    <property type="protein sequence ID" value="KAI3741298.1"/>
    <property type="molecule type" value="Genomic_DNA"/>
</dbReference>